<evidence type="ECO:0000313" key="1">
    <source>
        <dbReference type="EMBL" id="RVD81426.1"/>
    </source>
</evidence>
<comment type="caution">
    <text evidence="1">The sequence shown here is derived from an EMBL/GenBank/DDBJ whole genome shotgun (WGS) entry which is preliminary data.</text>
</comment>
<dbReference type="OrthoDB" id="5426171at2759"/>
<proteinExistence type="predicted"/>
<reference evidence="1 2" key="1">
    <citation type="submission" date="2019-01" db="EMBL/GenBank/DDBJ databases">
        <title>Intercellular communication is required for trap formation in the nematode-trapping fungus Duddingtonia flagrans.</title>
        <authorList>
            <person name="Youssar L."/>
            <person name="Wernet V."/>
            <person name="Hensel N."/>
            <person name="Hildebrandt H.-G."/>
            <person name="Fischer R."/>
        </authorList>
    </citation>
    <scope>NUCLEOTIDE SEQUENCE [LARGE SCALE GENOMIC DNA]</scope>
    <source>
        <strain evidence="1 2">CBS H-5679</strain>
    </source>
</reference>
<dbReference type="EMBL" id="SAEB01000012">
    <property type="protein sequence ID" value="RVD81426.1"/>
    <property type="molecule type" value="Genomic_DNA"/>
</dbReference>
<dbReference type="RefSeq" id="XP_067486970.1">
    <property type="nucleotide sequence ID" value="XM_067639153.1"/>
</dbReference>
<gene>
    <name evidence="1" type="ORF">DFL_009290</name>
</gene>
<dbReference type="AlphaFoldDB" id="A0A436ZRP1"/>
<protein>
    <submittedName>
        <fullName evidence="1">Uncharacterized protein</fullName>
    </submittedName>
</protein>
<evidence type="ECO:0000313" key="2">
    <source>
        <dbReference type="Proteomes" id="UP000283090"/>
    </source>
</evidence>
<name>A0A436ZRP1_ARTFL</name>
<dbReference type="GeneID" id="93591601"/>
<dbReference type="VEuPathDB" id="FungiDB:DFL_009290"/>
<organism evidence="1 2">
    <name type="scientific">Arthrobotrys flagrans</name>
    <name type="common">Nematode-trapping fungus</name>
    <name type="synonym">Trichothecium flagrans</name>
    <dbReference type="NCBI Taxonomy" id="97331"/>
    <lineage>
        <taxon>Eukaryota</taxon>
        <taxon>Fungi</taxon>
        <taxon>Dikarya</taxon>
        <taxon>Ascomycota</taxon>
        <taxon>Pezizomycotina</taxon>
        <taxon>Orbiliomycetes</taxon>
        <taxon>Orbiliales</taxon>
        <taxon>Orbiliaceae</taxon>
        <taxon>Arthrobotrys</taxon>
    </lineage>
</organism>
<sequence length="266" mass="30847">MARRCLPSLLGVNKSFRKPTLESYHMVITYPRDIASKYEFCPLTLTFPEWFTAPSNDPDHNNSMLIDKLRREIPDLGNHMRMRDWIEWKQLILIALVKKSLDRGVDGDVAKFLDKGFKLQKYGEGKEYEGKGKCGAQERSPVESKINWDQYLFKGFPSDYIMDPEYPHIHPTIVLEQSLAYAIHNTVLEEINYSFPLVKLGKLHPVQMLELLRVRVPPWSWSQEYQVERLKRVSVMGPKSREEIGRYGREWEEMRGCGGVLGAGAL</sequence>
<keyword evidence="2" id="KW-1185">Reference proteome</keyword>
<dbReference type="Proteomes" id="UP000283090">
    <property type="component" value="Unassembled WGS sequence"/>
</dbReference>
<accession>A0A436ZRP1</accession>